<comment type="catalytic activity">
    <reaction evidence="7">
        <text>L-cysteinyl-[prolipoprotein] + a 1,2-diacyl-sn-glycero-3-phospho-(1'-sn-glycerol) = an S-1,2-diacyl-sn-glyceryl-L-cysteinyl-[prolipoprotein] + sn-glycerol 1-phosphate + H(+)</text>
        <dbReference type="Rhea" id="RHEA:56712"/>
        <dbReference type="Rhea" id="RHEA-COMP:14679"/>
        <dbReference type="Rhea" id="RHEA-COMP:14680"/>
        <dbReference type="ChEBI" id="CHEBI:15378"/>
        <dbReference type="ChEBI" id="CHEBI:29950"/>
        <dbReference type="ChEBI" id="CHEBI:57685"/>
        <dbReference type="ChEBI" id="CHEBI:64716"/>
        <dbReference type="ChEBI" id="CHEBI:140658"/>
        <dbReference type="EC" id="2.5.1.145"/>
    </reaction>
</comment>
<dbReference type="EC" id="2.5.1.145" evidence="7"/>
<evidence type="ECO:0000256" key="7">
    <source>
        <dbReference type="HAMAP-Rule" id="MF_01147"/>
    </source>
</evidence>
<feature type="transmembrane region" description="Helical" evidence="7">
    <location>
        <begin position="51"/>
        <end position="74"/>
    </location>
</feature>
<evidence type="ECO:0000256" key="6">
    <source>
        <dbReference type="ARBA" id="ARBA00023136"/>
    </source>
</evidence>
<dbReference type="Pfam" id="PF01790">
    <property type="entry name" value="LGT"/>
    <property type="match status" value="1"/>
</dbReference>
<comment type="function">
    <text evidence="7">Catalyzes the transfer of the diacylglyceryl group from phosphatidylglycerol to the sulfhydryl group of the N-terminal cysteine of a prolipoprotein, the first step in the formation of mature lipoproteins.</text>
</comment>
<dbReference type="RefSeq" id="WP_213485012.1">
    <property type="nucleotide sequence ID" value="NZ_CAJRAY010000069.1"/>
</dbReference>
<comment type="subcellular location">
    <subcellularLocation>
        <location evidence="7">Cell membrane</location>
        <topology evidence="7">Multi-pass membrane protein</topology>
    </subcellularLocation>
</comment>
<evidence type="ECO:0000256" key="5">
    <source>
        <dbReference type="ARBA" id="ARBA00022989"/>
    </source>
</evidence>
<keyword evidence="3 7" id="KW-0808">Transferase</keyword>
<dbReference type="PROSITE" id="PS01311">
    <property type="entry name" value="LGT"/>
    <property type="match status" value="1"/>
</dbReference>
<feature type="region of interest" description="Disordered" evidence="8">
    <location>
        <begin position="314"/>
        <end position="390"/>
    </location>
</feature>
<dbReference type="Proteomes" id="UP000681526">
    <property type="component" value="Unassembled WGS sequence"/>
</dbReference>
<dbReference type="HAMAP" id="MF_01147">
    <property type="entry name" value="Lgt"/>
    <property type="match status" value="1"/>
</dbReference>
<keyword evidence="2 7" id="KW-1003">Cell membrane</keyword>
<comment type="similarity">
    <text evidence="1 7">Belongs to the Lgt family.</text>
</comment>
<evidence type="ECO:0000256" key="3">
    <source>
        <dbReference type="ARBA" id="ARBA00022679"/>
    </source>
</evidence>
<feature type="transmembrane region" description="Helical" evidence="7">
    <location>
        <begin position="205"/>
        <end position="224"/>
    </location>
</feature>
<accession>A0ABM8V608</accession>
<dbReference type="EMBL" id="CAJRAY010000069">
    <property type="protein sequence ID" value="CAG5089748.1"/>
    <property type="molecule type" value="Genomic_DNA"/>
</dbReference>
<keyword evidence="5 7" id="KW-1133">Transmembrane helix</keyword>
<sequence length="390" mass="43310">MRVFELAIDPVLLRLGPINLTWYGTIIGFGALLGLLLAIREGRRFGISSDFFMDLMLIGTPSALIAARAYYVAFQWENYKDNFWEIFAIWHGGIAIYGALIGAVISGAIYIRVKGYPFWRIADICAPSFLVGQMIGRWGNFVNQEAYGGPVEESFLRDTLHLPDFIVNQMYINGTYYHPTFLYESLWNLAGLVLLLVLRRQSFMRAGEVFLGYLIWYSAGRFFIEGLRTDSLAFQGPEWLASLLNGLWSPMTTLFEQGYLDPNYGNVRTSQLLAVLLIAAGIALAIYRRLSGASSERYADPIIVRRPDGAAALPLKDDRMADEADEPASDASRDANAPNERNISRESEAADETEADKPSEDKAQDAGDTKPADSTGAKGLQHDDDSGRTV</sequence>
<evidence type="ECO:0000256" key="2">
    <source>
        <dbReference type="ARBA" id="ARBA00022475"/>
    </source>
</evidence>
<proteinExistence type="inferred from homology"/>
<dbReference type="NCBIfam" id="TIGR00544">
    <property type="entry name" value="lgt"/>
    <property type="match status" value="1"/>
</dbReference>
<keyword evidence="6 7" id="KW-0472">Membrane</keyword>
<feature type="transmembrane region" description="Helical" evidence="7">
    <location>
        <begin position="86"/>
        <end position="111"/>
    </location>
</feature>
<feature type="transmembrane region" description="Helical" evidence="7">
    <location>
        <begin position="20"/>
        <end position="39"/>
    </location>
</feature>
<feature type="compositionally biased region" description="Basic and acidic residues" evidence="8">
    <location>
        <begin position="355"/>
        <end position="371"/>
    </location>
</feature>
<evidence type="ECO:0000256" key="4">
    <source>
        <dbReference type="ARBA" id="ARBA00022692"/>
    </source>
</evidence>
<dbReference type="PANTHER" id="PTHR30589:SF0">
    <property type="entry name" value="PHOSPHATIDYLGLYCEROL--PROLIPOPROTEIN DIACYLGLYCERYL TRANSFERASE"/>
    <property type="match status" value="1"/>
</dbReference>
<feature type="transmembrane region" description="Helical" evidence="7">
    <location>
        <begin position="269"/>
        <end position="287"/>
    </location>
</feature>
<dbReference type="GO" id="GO:0016740">
    <property type="term" value="F:transferase activity"/>
    <property type="evidence" value="ECO:0007669"/>
    <property type="project" value="UniProtKB-KW"/>
</dbReference>
<evidence type="ECO:0000256" key="1">
    <source>
        <dbReference type="ARBA" id="ARBA00007150"/>
    </source>
</evidence>
<reference evidence="9 10" key="1">
    <citation type="submission" date="2021-04" db="EMBL/GenBank/DDBJ databases">
        <authorList>
            <person name="Rakotoarivonina H."/>
        </authorList>
    </citation>
    <scope>NUCLEOTIDE SEQUENCE [LARGE SCALE GENOMIC DNA]</scope>
    <source>
        <strain evidence="9 10">XE</strain>
    </source>
</reference>
<dbReference type="InterPro" id="IPR001640">
    <property type="entry name" value="Lgt"/>
</dbReference>
<feature type="binding site" evidence="7">
    <location>
        <position position="137"/>
    </location>
    <ligand>
        <name>a 1,2-diacyl-sn-glycero-3-phospho-(1'-sn-glycerol)</name>
        <dbReference type="ChEBI" id="CHEBI:64716"/>
    </ligand>
</feature>
<organism evidence="9 10">
    <name type="scientific">Thermobacillus xylanilyticus</name>
    <dbReference type="NCBI Taxonomy" id="76633"/>
    <lineage>
        <taxon>Bacteria</taxon>
        <taxon>Bacillati</taxon>
        <taxon>Bacillota</taxon>
        <taxon>Bacilli</taxon>
        <taxon>Bacillales</taxon>
        <taxon>Paenibacillaceae</taxon>
        <taxon>Thermobacillus</taxon>
    </lineage>
</organism>
<keyword evidence="4 7" id="KW-0812">Transmembrane</keyword>
<evidence type="ECO:0000313" key="10">
    <source>
        <dbReference type="Proteomes" id="UP000681526"/>
    </source>
</evidence>
<feature type="compositionally biased region" description="Basic and acidic residues" evidence="8">
    <location>
        <begin position="380"/>
        <end position="390"/>
    </location>
</feature>
<evidence type="ECO:0000313" key="9">
    <source>
        <dbReference type="EMBL" id="CAG5089748.1"/>
    </source>
</evidence>
<gene>
    <name evidence="9" type="primary">txxe 2370-lgt2</name>
    <name evidence="7" type="synonym">lgt</name>
    <name evidence="9" type="ORF">TXXE_13365</name>
</gene>
<comment type="caution">
    <text evidence="9">The sequence shown here is derived from an EMBL/GenBank/DDBJ whole genome shotgun (WGS) entry which is preliminary data.</text>
</comment>
<protein>
    <recommendedName>
        <fullName evidence="7">Phosphatidylglycerol--prolipoprotein diacylglyceryl transferase</fullName>
        <ecNumber evidence="7">2.5.1.145</ecNumber>
    </recommendedName>
</protein>
<keyword evidence="10" id="KW-1185">Reference proteome</keyword>
<dbReference type="PANTHER" id="PTHR30589">
    <property type="entry name" value="PROLIPOPROTEIN DIACYLGLYCERYL TRANSFERASE"/>
    <property type="match status" value="1"/>
</dbReference>
<name>A0ABM8V608_THEXY</name>
<evidence type="ECO:0000256" key="8">
    <source>
        <dbReference type="SAM" id="MobiDB-lite"/>
    </source>
</evidence>
<comment type="pathway">
    <text evidence="7">Protein modification; lipoprotein biosynthesis (diacylglyceryl transfer).</text>
</comment>